<dbReference type="InterPro" id="IPR000531">
    <property type="entry name" value="Beta-barrel_TonB"/>
</dbReference>
<name>A0A5M9GPW5_9SPHI</name>
<dbReference type="Pfam" id="PF00593">
    <property type="entry name" value="TonB_dep_Rec_b-barrel"/>
    <property type="match status" value="1"/>
</dbReference>
<keyword evidence="7 8" id="KW-0998">Cell outer membrane</keyword>
<dbReference type="GO" id="GO:0009279">
    <property type="term" value="C:cell outer membrane"/>
    <property type="evidence" value="ECO:0007669"/>
    <property type="project" value="UniProtKB-SubCell"/>
</dbReference>
<sequence>MVTANLRYEGSSKFSPEYRWGSFPGISLGWRLSQEPFMKDISFINDIKIRAGYGETGNEGFGAEVSTRMYSADTWWLFDGDWNRTFGVKHNQNRGIKWEVKKEYNAGIDFAILNNKLSGRFDYYKRVIDDLIYDISVSQPPYIYDKTTLNVGSMENEGLEFELNYNAIKTTNWTYSTSIVAAHNKSTLRTLYGSQTFQDEMNFPAPGSPGNAVRLYAGEAIGQFYIWKFAGFTENGDWLLYNKNNEVIPSSDKKLEDKRFLGNAIPKIQLSWNHTVAYKNWDAGVYLRSWLGYDVFNMVNMYYGIPNINGRNVLKSALGDLRNAKEKQLSDYWLEKGDFLKVDAISLGYTFKKNG</sequence>
<protein>
    <submittedName>
        <fullName evidence="10">TonB-dependent receptor</fullName>
    </submittedName>
</protein>
<dbReference type="PROSITE" id="PS52016">
    <property type="entry name" value="TONB_DEPENDENT_REC_3"/>
    <property type="match status" value="1"/>
</dbReference>
<evidence type="ECO:0000256" key="2">
    <source>
        <dbReference type="ARBA" id="ARBA00022448"/>
    </source>
</evidence>
<evidence type="ECO:0000256" key="1">
    <source>
        <dbReference type="ARBA" id="ARBA00004571"/>
    </source>
</evidence>
<evidence type="ECO:0000256" key="8">
    <source>
        <dbReference type="PROSITE-ProRule" id="PRU01360"/>
    </source>
</evidence>
<evidence type="ECO:0000256" key="7">
    <source>
        <dbReference type="ARBA" id="ARBA00023237"/>
    </source>
</evidence>
<comment type="caution">
    <text evidence="10">The sequence shown here is derived from an EMBL/GenBank/DDBJ whole genome shotgun (WGS) entry which is preliminary data.</text>
</comment>
<dbReference type="SUPFAM" id="SSF56935">
    <property type="entry name" value="Porins"/>
    <property type="match status" value="1"/>
</dbReference>
<dbReference type="OrthoDB" id="9768177at2"/>
<evidence type="ECO:0000313" key="11">
    <source>
        <dbReference type="Proteomes" id="UP000322918"/>
    </source>
</evidence>
<comment type="similarity">
    <text evidence="8">Belongs to the TonB-dependent receptor family.</text>
</comment>
<evidence type="ECO:0000259" key="9">
    <source>
        <dbReference type="Pfam" id="PF00593"/>
    </source>
</evidence>
<keyword evidence="6 8" id="KW-0472">Membrane</keyword>
<keyword evidence="2 8" id="KW-0813">Transport</keyword>
<organism evidence="10 11">
    <name type="scientific">Arcticibacter tournemirensis</name>
    <dbReference type="NCBI Taxonomy" id="699437"/>
    <lineage>
        <taxon>Bacteria</taxon>
        <taxon>Pseudomonadati</taxon>
        <taxon>Bacteroidota</taxon>
        <taxon>Sphingobacteriia</taxon>
        <taxon>Sphingobacteriales</taxon>
        <taxon>Sphingobacteriaceae</taxon>
        <taxon>Arcticibacter</taxon>
    </lineage>
</organism>
<accession>A0A5M9GPW5</accession>
<comment type="subcellular location">
    <subcellularLocation>
        <location evidence="1 8">Cell outer membrane</location>
        <topology evidence="1 8">Multi-pass membrane protein</topology>
    </subcellularLocation>
</comment>
<evidence type="ECO:0000256" key="6">
    <source>
        <dbReference type="ARBA" id="ARBA00023136"/>
    </source>
</evidence>
<evidence type="ECO:0000313" key="10">
    <source>
        <dbReference type="EMBL" id="KAA8476793.1"/>
    </source>
</evidence>
<dbReference type="Gene3D" id="2.40.170.20">
    <property type="entry name" value="TonB-dependent receptor, beta-barrel domain"/>
    <property type="match status" value="1"/>
</dbReference>
<dbReference type="AlphaFoldDB" id="A0A5M9GPW5"/>
<dbReference type="EMBL" id="VWNE01000041">
    <property type="protein sequence ID" value="KAA8476793.1"/>
    <property type="molecule type" value="Genomic_DNA"/>
</dbReference>
<keyword evidence="11" id="KW-1185">Reference proteome</keyword>
<keyword evidence="4 8" id="KW-0812">Transmembrane</keyword>
<gene>
    <name evidence="10" type="ORF">F1649_19670</name>
</gene>
<dbReference type="InterPro" id="IPR036942">
    <property type="entry name" value="Beta-barrel_TonB_sf"/>
</dbReference>
<dbReference type="InterPro" id="IPR039426">
    <property type="entry name" value="TonB-dep_rcpt-like"/>
</dbReference>
<evidence type="ECO:0000256" key="4">
    <source>
        <dbReference type="ARBA" id="ARBA00022692"/>
    </source>
</evidence>
<dbReference type="Proteomes" id="UP000322918">
    <property type="component" value="Unassembled WGS sequence"/>
</dbReference>
<evidence type="ECO:0000256" key="5">
    <source>
        <dbReference type="ARBA" id="ARBA00023077"/>
    </source>
</evidence>
<feature type="domain" description="TonB-dependent receptor-like beta-barrel" evidence="9">
    <location>
        <begin position="2"/>
        <end position="239"/>
    </location>
</feature>
<keyword evidence="10" id="KW-0675">Receptor</keyword>
<keyword evidence="5" id="KW-0798">TonB box</keyword>
<proteinExistence type="inferred from homology"/>
<evidence type="ECO:0000256" key="3">
    <source>
        <dbReference type="ARBA" id="ARBA00022452"/>
    </source>
</evidence>
<reference evidence="10 11" key="1">
    <citation type="submission" date="2019-09" db="EMBL/GenBank/DDBJ databases">
        <title>Pararcticibacter amylolyticus gen. nov., sp. nov., isolated from a rottenly hemp rope, and reclassification of Pedobacter tournemirensis as Pararcticibacter tournemirensis comb. nov.</title>
        <authorList>
            <person name="Cai Y."/>
        </authorList>
    </citation>
    <scope>NUCLEOTIDE SEQUENCE [LARGE SCALE GENOMIC DNA]</scope>
    <source>
        <strain evidence="10 11">TF5-37.2-LB10</strain>
    </source>
</reference>
<keyword evidence="3 8" id="KW-1134">Transmembrane beta strand</keyword>